<feature type="compositionally biased region" description="Low complexity" evidence="1">
    <location>
        <begin position="496"/>
        <end position="541"/>
    </location>
</feature>
<gene>
    <name evidence="2" type="ORF">K437DRAFT_263247</name>
</gene>
<evidence type="ECO:0000313" key="2">
    <source>
        <dbReference type="EMBL" id="KDN44369.1"/>
    </source>
</evidence>
<feature type="region of interest" description="Disordered" evidence="1">
    <location>
        <begin position="1360"/>
        <end position="1382"/>
    </location>
</feature>
<feature type="compositionally biased region" description="Polar residues" evidence="1">
    <location>
        <begin position="686"/>
        <end position="708"/>
    </location>
</feature>
<feature type="compositionally biased region" description="Low complexity" evidence="1">
    <location>
        <begin position="1131"/>
        <end position="1141"/>
    </location>
</feature>
<feature type="compositionally biased region" description="Polar residues" evidence="1">
    <location>
        <begin position="874"/>
        <end position="898"/>
    </location>
</feature>
<feature type="compositionally biased region" description="Polar residues" evidence="1">
    <location>
        <begin position="89"/>
        <end position="98"/>
    </location>
</feature>
<feature type="compositionally biased region" description="Low complexity" evidence="1">
    <location>
        <begin position="144"/>
        <end position="160"/>
    </location>
</feature>
<feature type="compositionally biased region" description="Polar residues" evidence="1">
    <location>
        <begin position="476"/>
        <end position="495"/>
    </location>
</feature>
<feature type="compositionally biased region" description="Low complexity" evidence="1">
    <location>
        <begin position="1264"/>
        <end position="1280"/>
    </location>
</feature>
<dbReference type="GeneID" id="25265666"/>
<feature type="compositionally biased region" description="Gly residues" evidence="1">
    <location>
        <begin position="612"/>
        <end position="621"/>
    </location>
</feature>
<feature type="compositionally biased region" description="Basic and acidic residues" evidence="1">
    <location>
        <begin position="582"/>
        <end position="594"/>
    </location>
</feature>
<feature type="compositionally biased region" description="Low complexity" evidence="1">
    <location>
        <begin position="48"/>
        <end position="57"/>
    </location>
</feature>
<keyword evidence="3" id="KW-1185">Reference proteome</keyword>
<reference evidence="2 3" key="1">
    <citation type="submission" date="2014-05" db="EMBL/GenBank/DDBJ databases">
        <title>Draft genome sequence of a rare smut relative, Tilletiaria anomala UBC 951.</title>
        <authorList>
            <consortium name="DOE Joint Genome Institute"/>
            <person name="Toome M."/>
            <person name="Kuo A."/>
            <person name="Henrissat B."/>
            <person name="Lipzen A."/>
            <person name="Tritt A."/>
            <person name="Yoshinaga Y."/>
            <person name="Zane M."/>
            <person name="Barry K."/>
            <person name="Grigoriev I.V."/>
            <person name="Spatafora J.W."/>
            <person name="Aimea M.C."/>
        </authorList>
    </citation>
    <scope>NUCLEOTIDE SEQUENCE [LARGE SCALE GENOMIC DNA]</scope>
    <source>
        <strain evidence="2 3">UBC 951</strain>
    </source>
</reference>
<feature type="compositionally biased region" description="Polar residues" evidence="1">
    <location>
        <begin position="1196"/>
        <end position="1220"/>
    </location>
</feature>
<feature type="compositionally biased region" description="Low complexity" evidence="1">
    <location>
        <begin position="986"/>
        <end position="996"/>
    </location>
</feature>
<feature type="compositionally biased region" description="Polar residues" evidence="1">
    <location>
        <begin position="1147"/>
        <end position="1167"/>
    </location>
</feature>
<proteinExistence type="predicted"/>
<feature type="region of interest" description="Disordered" evidence="1">
    <location>
        <begin position="1068"/>
        <end position="1317"/>
    </location>
</feature>
<comment type="caution">
    <text evidence="2">The sequence shown here is derived from an EMBL/GenBank/DDBJ whole genome shotgun (WGS) entry which is preliminary data.</text>
</comment>
<dbReference type="STRING" id="1037660.A0A066W001"/>
<dbReference type="Proteomes" id="UP000027361">
    <property type="component" value="Unassembled WGS sequence"/>
</dbReference>
<organism evidence="2 3">
    <name type="scientific">Tilletiaria anomala (strain ATCC 24038 / CBS 436.72 / UBC 951)</name>
    <dbReference type="NCBI Taxonomy" id="1037660"/>
    <lineage>
        <taxon>Eukaryota</taxon>
        <taxon>Fungi</taxon>
        <taxon>Dikarya</taxon>
        <taxon>Basidiomycota</taxon>
        <taxon>Ustilaginomycotina</taxon>
        <taxon>Exobasidiomycetes</taxon>
        <taxon>Georgefischeriales</taxon>
        <taxon>Tilletiariaceae</taxon>
        <taxon>Tilletiaria</taxon>
    </lineage>
</organism>
<evidence type="ECO:0000256" key="1">
    <source>
        <dbReference type="SAM" id="MobiDB-lite"/>
    </source>
</evidence>
<evidence type="ECO:0000313" key="3">
    <source>
        <dbReference type="Proteomes" id="UP000027361"/>
    </source>
</evidence>
<feature type="compositionally biased region" description="Low complexity" evidence="1">
    <location>
        <begin position="209"/>
        <end position="222"/>
    </location>
</feature>
<feature type="compositionally biased region" description="Low complexity" evidence="1">
    <location>
        <begin position="400"/>
        <end position="438"/>
    </location>
</feature>
<feature type="region of interest" description="Disordered" evidence="1">
    <location>
        <begin position="467"/>
        <end position="641"/>
    </location>
</feature>
<feature type="compositionally biased region" description="Low complexity" evidence="1">
    <location>
        <begin position="167"/>
        <end position="196"/>
    </location>
</feature>
<dbReference type="EMBL" id="JMSN01000052">
    <property type="protein sequence ID" value="KDN44369.1"/>
    <property type="molecule type" value="Genomic_DNA"/>
</dbReference>
<feature type="region of interest" description="Disordered" evidence="1">
    <location>
        <begin position="914"/>
        <end position="1043"/>
    </location>
</feature>
<feature type="compositionally biased region" description="Polar residues" evidence="1">
    <location>
        <begin position="371"/>
        <end position="382"/>
    </location>
</feature>
<feature type="compositionally biased region" description="Polar residues" evidence="1">
    <location>
        <begin position="914"/>
        <end position="930"/>
    </location>
</feature>
<feature type="compositionally biased region" description="Low complexity" evidence="1">
    <location>
        <begin position="1096"/>
        <end position="1113"/>
    </location>
</feature>
<feature type="region of interest" description="Disordered" evidence="1">
    <location>
        <begin position="252"/>
        <end position="313"/>
    </location>
</feature>
<feature type="region of interest" description="Disordered" evidence="1">
    <location>
        <begin position="686"/>
        <end position="831"/>
    </location>
</feature>
<feature type="region of interest" description="Disordered" evidence="1">
    <location>
        <begin position="371"/>
        <end position="455"/>
    </location>
</feature>
<feature type="region of interest" description="Disordered" evidence="1">
    <location>
        <begin position="874"/>
        <end position="899"/>
    </location>
</feature>
<feature type="compositionally biased region" description="Low complexity" evidence="1">
    <location>
        <begin position="1368"/>
        <end position="1382"/>
    </location>
</feature>
<sequence length="1382" mass="140491">MSPTATAPKLPPAQLIAPIEDLTLISGLLEPDDSSSDEEKPRSRRSKSPSARSKSPSGTVDPAAGLKHKSSKDRLANAIIDGGAAAPPRSTTLRSGASFTADDNAPPVPKSSVLAAATKLPAATASPSAYPGATMKSSPVAVQSPLPASSSPEPTSSPRSGGPPSPIIGRPRSGSRRSSGFLSRITSGGRTSSSASNDLALFPSRDSTHSQSSSSKRNNRASESPKADMVDLAKPKSKFKSGVNWNAVGVYGANPDDDAFMQSSPTREGGPELEDEIGALDDAPAASSTLASASAATDSGPAEGTGAARSHRQSNIKELQEIAGMGSTAAVRALANNSDLSAVLFPAARKAVQQQEANAQAFAAMGFQSVPTSSRLQASPSSPRDAPGSAPLRPATATASLPLDASTSPSSSTAQQMCQASLRGTSAGAGSASPVSGSVFVNGRPQQARGLSERVVNEAAQRVLQEARSAAMGRATTLNPQSTALNVGPPSQRSMPQQNQQLVPNLNGNGSASSNGTGPAKVASSGSAPPSAYKAPAAAVATERGNRSEDAKSAGQSSEVHGSSKDSVKDSRRRSLLSMPSFHKEKKEKEDKRQTRSRGPSRASTPPPEGPRTGGGGGTPGNGNSKAAMEEGTSVPGRRRRWADTRELDLLATELAAQALADQHLSQGVSHFPFSAPISAQLMQMPTQQLMSSSSRANSAHGHSNPGSASVGGNGGGGGGGMFMTPSNQSQISFHGGSSGSATSSASGHVLGGGLGPLSQIKPNSLPASAVPDSAMTRSSPPGSGFAMNANETRSLDSMSIHSVGSIPRTTRSMPGTPYTSTRSQLGSLPPDMLTGLGDGPYPSLGRRLPLDPMDAIGLDPFGFPVSRDQSLFETSSLPGQPITTHSTSSRHASIGSNDSKHLKKAVISMSMNDPNSAAQGLVKQSRSGWSSPFGGGSRSNSRPPSRSVTPTHSNSNLREKAKAQEMAVHEKAQASEKRQDKDASRPSAAAASAEDAGPRTETRPTAPRQLSAASNESAKESGAKQQEFAADMSILSQSSGAGRSTLSVNTIAMSKQQSRMSFFGSLRRKSQVDLHDGSLKPSVATAPSLPPLPASPVARNGSAAAPVGSSASIQVQADACHIVRRRSKSESSPRSGRLSRFMSRFGGNSRTSSQQNSAESSGATTPSMPPVNKAALTKAQQRVDQGAAARGAPSTPGSRTNSPATTFHSVASAETSLQEQARGLRPEGTATHAATQPAAAFANASAPASNNADAGRKLDLSNSSAQPRQQLHQQPQHRAPSSSPSVGSQGADGDLSPPTSESMGEAASVRTPSTEMSGSYGVAAAFVSELGNGKLAGVSGNANASVGSVVTRVFSTGSGASGALKGAPATPSAPAAQANMI</sequence>
<feature type="region of interest" description="Disordered" evidence="1">
    <location>
        <begin position="26"/>
        <end position="110"/>
    </location>
</feature>
<feature type="compositionally biased region" description="Polar residues" evidence="1">
    <location>
        <begin position="790"/>
        <end position="827"/>
    </location>
</feature>
<feature type="compositionally biased region" description="Low complexity" evidence="1">
    <location>
        <begin position="1230"/>
        <end position="1254"/>
    </location>
</feature>
<accession>A0A066W001</accession>
<dbReference type="InParanoid" id="A0A066W001"/>
<feature type="compositionally biased region" description="Basic and acidic residues" evidence="1">
    <location>
        <begin position="223"/>
        <end position="234"/>
    </location>
</feature>
<feature type="compositionally biased region" description="Gly residues" evidence="1">
    <location>
        <begin position="710"/>
        <end position="722"/>
    </location>
</feature>
<feature type="compositionally biased region" description="Low complexity" evidence="1">
    <location>
        <begin position="939"/>
        <end position="948"/>
    </location>
</feature>
<dbReference type="HOGENOM" id="CLU_255517_0_0_1"/>
<dbReference type="OMA" id="FAMNANE"/>
<feature type="compositionally biased region" description="Low complexity" evidence="1">
    <location>
        <begin position="280"/>
        <end position="299"/>
    </location>
</feature>
<feature type="region of interest" description="Disordered" evidence="1">
    <location>
        <begin position="122"/>
        <end position="238"/>
    </location>
</feature>
<name>A0A066W001_TILAU</name>
<dbReference type="RefSeq" id="XP_013242739.1">
    <property type="nucleotide sequence ID" value="XM_013387285.1"/>
</dbReference>
<feature type="compositionally biased region" description="Basic and acidic residues" evidence="1">
    <location>
        <begin position="958"/>
        <end position="985"/>
    </location>
</feature>
<protein>
    <submittedName>
        <fullName evidence="2">Uncharacterized protein</fullName>
    </submittedName>
</protein>